<evidence type="ECO:0000256" key="7">
    <source>
        <dbReference type="ARBA" id="ARBA00022840"/>
    </source>
</evidence>
<dbReference type="SMART" id="SM00072">
    <property type="entry name" value="GuKc"/>
    <property type="match status" value="1"/>
</dbReference>
<dbReference type="InterPro" id="IPR020590">
    <property type="entry name" value="Guanylate_kinase_CS"/>
</dbReference>
<dbReference type="AlphaFoldDB" id="A0A523YMR5"/>
<dbReference type="EMBL" id="SOIJ01000185">
    <property type="protein sequence ID" value="TET92709.1"/>
    <property type="molecule type" value="Genomic_DNA"/>
</dbReference>
<dbReference type="Pfam" id="PF00625">
    <property type="entry name" value="Guanylate_kin"/>
    <property type="match status" value="1"/>
</dbReference>
<keyword evidence="6 9" id="KW-0418">Kinase</keyword>
<comment type="function">
    <text evidence="9">Essential for recycling GMP and indirectly, cGMP.</text>
</comment>
<keyword evidence="9" id="KW-0963">Cytoplasm</keyword>
<evidence type="ECO:0000313" key="12">
    <source>
        <dbReference type="Proteomes" id="UP000316925"/>
    </source>
</evidence>
<dbReference type="HAMAP" id="MF_00328">
    <property type="entry name" value="Guanylate_kinase"/>
    <property type="match status" value="1"/>
</dbReference>
<dbReference type="InterPro" id="IPR008144">
    <property type="entry name" value="Guanylate_kin-like_dom"/>
</dbReference>
<comment type="catalytic activity">
    <reaction evidence="9">
        <text>GMP + ATP = GDP + ADP</text>
        <dbReference type="Rhea" id="RHEA:20780"/>
        <dbReference type="ChEBI" id="CHEBI:30616"/>
        <dbReference type="ChEBI" id="CHEBI:58115"/>
        <dbReference type="ChEBI" id="CHEBI:58189"/>
        <dbReference type="ChEBI" id="CHEBI:456216"/>
        <dbReference type="EC" id="2.7.4.8"/>
    </reaction>
</comment>
<dbReference type="GO" id="GO:0005829">
    <property type="term" value="C:cytosol"/>
    <property type="evidence" value="ECO:0007669"/>
    <property type="project" value="TreeGrafter"/>
</dbReference>
<evidence type="ECO:0000256" key="9">
    <source>
        <dbReference type="HAMAP-Rule" id="MF_00328"/>
    </source>
</evidence>
<dbReference type="GO" id="GO:0005524">
    <property type="term" value="F:ATP binding"/>
    <property type="evidence" value="ECO:0007669"/>
    <property type="project" value="UniProtKB-UniRule"/>
</dbReference>
<evidence type="ECO:0000256" key="6">
    <source>
        <dbReference type="ARBA" id="ARBA00022777"/>
    </source>
</evidence>
<organism evidence="11 12">
    <name type="scientific">Aerophobetes bacterium</name>
    <dbReference type="NCBI Taxonomy" id="2030807"/>
    <lineage>
        <taxon>Bacteria</taxon>
        <taxon>Candidatus Aerophobota</taxon>
    </lineage>
</organism>
<dbReference type="PANTHER" id="PTHR23117">
    <property type="entry name" value="GUANYLATE KINASE-RELATED"/>
    <property type="match status" value="1"/>
</dbReference>
<evidence type="ECO:0000313" key="11">
    <source>
        <dbReference type="EMBL" id="TET92709.1"/>
    </source>
</evidence>
<evidence type="ECO:0000256" key="3">
    <source>
        <dbReference type="ARBA" id="ARBA00016296"/>
    </source>
</evidence>
<reference evidence="11 12" key="1">
    <citation type="submission" date="2019-03" db="EMBL/GenBank/DDBJ databases">
        <title>Metabolic potential of uncultured bacteria and archaea associated with petroleum seepage in deep-sea sediments.</title>
        <authorList>
            <person name="Dong X."/>
            <person name="Hubert C."/>
        </authorList>
    </citation>
    <scope>NUCLEOTIDE SEQUENCE [LARGE SCALE GENOMIC DNA]</scope>
    <source>
        <strain evidence="11">E29_bin28</strain>
    </source>
</reference>
<evidence type="ECO:0000256" key="5">
    <source>
        <dbReference type="ARBA" id="ARBA00022741"/>
    </source>
</evidence>
<keyword evidence="7 9" id="KW-0067">ATP-binding</keyword>
<dbReference type="EC" id="2.7.4.8" evidence="2 9"/>
<dbReference type="InterPro" id="IPR008145">
    <property type="entry name" value="GK/Ca_channel_bsu"/>
</dbReference>
<dbReference type="InterPro" id="IPR017665">
    <property type="entry name" value="Guanylate_kinase"/>
</dbReference>
<evidence type="ECO:0000256" key="2">
    <source>
        <dbReference type="ARBA" id="ARBA00012961"/>
    </source>
</evidence>
<sequence>MNKRRNLFKKKSLIVVISAPSGAGKTTLCKRLLQNSPSFTCSVSFTTRHPRKNEIEGVDYCFVSPTEFQKMIEDRKFVEWAKVHEQLYGTSANLLNKAIEAEKDVVLEVDVKGGTQIKKNYPQAVLIFLLPPSWQELEKRLKSRRTEDYERVKERIIQAKKEIEYAPYYDYLIINNDINGALDDLTAIIRAERCRMNRVPVRELRDFNH</sequence>
<dbReference type="Gene3D" id="3.30.63.10">
    <property type="entry name" value="Guanylate Kinase phosphate binding domain"/>
    <property type="match status" value="1"/>
</dbReference>
<dbReference type="Proteomes" id="UP000316925">
    <property type="component" value="Unassembled WGS sequence"/>
</dbReference>
<evidence type="ECO:0000256" key="8">
    <source>
        <dbReference type="ARBA" id="ARBA00030128"/>
    </source>
</evidence>
<proteinExistence type="inferred from homology"/>
<keyword evidence="4 9" id="KW-0808">Transferase</keyword>
<gene>
    <name evidence="9" type="primary">gmk</name>
    <name evidence="11" type="ORF">E3J33_03270</name>
</gene>
<feature type="domain" description="Guanylate kinase-like" evidence="10">
    <location>
        <begin position="12"/>
        <end position="190"/>
    </location>
</feature>
<dbReference type="Gene3D" id="3.40.50.300">
    <property type="entry name" value="P-loop containing nucleotide triphosphate hydrolases"/>
    <property type="match status" value="1"/>
</dbReference>
<evidence type="ECO:0000259" key="10">
    <source>
        <dbReference type="PROSITE" id="PS50052"/>
    </source>
</evidence>
<keyword evidence="5 9" id="KW-0547">Nucleotide-binding</keyword>
<feature type="binding site" evidence="9">
    <location>
        <begin position="19"/>
        <end position="26"/>
    </location>
    <ligand>
        <name>ATP</name>
        <dbReference type="ChEBI" id="CHEBI:30616"/>
    </ligand>
</feature>
<dbReference type="PROSITE" id="PS00856">
    <property type="entry name" value="GUANYLATE_KINASE_1"/>
    <property type="match status" value="1"/>
</dbReference>
<name>A0A523YMR5_UNCAE</name>
<dbReference type="PROSITE" id="PS50052">
    <property type="entry name" value="GUANYLATE_KINASE_2"/>
    <property type="match status" value="1"/>
</dbReference>
<dbReference type="FunFam" id="3.30.63.10:FF:000002">
    <property type="entry name" value="Guanylate kinase 1"/>
    <property type="match status" value="1"/>
</dbReference>
<comment type="subcellular location">
    <subcellularLocation>
        <location evidence="9">Cytoplasm</location>
    </subcellularLocation>
</comment>
<dbReference type="SUPFAM" id="SSF52540">
    <property type="entry name" value="P-loop containing nucleoside triphosphate hydrolases"/>
    <property type="match status" value="1"/>
</dbReference>
<accession>A0A523YMR5</accession>
<comment type="caution">
    <text evidence="11">The sequence shown here is derived from an EMBL/GenBank/DDBJ whole genome shotgun (WGS) entry which is preliminary data.</text>
</comment>
<dbReference type="CDD" id="cd00071">
    <property type="entry name" value="GMPK"/>
    <property type="match status" value="1"/>
</dbReference>
<dbReference type="PANTHER" id="PTHR23117:SF13">
    <property type="entry name" value="GUANYLATE KINASE"/>
    <property type="match status" value="1"/>
</dbReference>
<evidence type="ECO:0000256" key="1">
    <source>
        <dbReference type="ARBA" id="ARBA00005790"/>
    </source>
</evidence>
<comment type="similarity">
    <text evidence="1 9">Belongs to the guanylate kinase family.</text>
</comment>
<protein>
    <recommendedName>
        <fullName evidence="3 9">Guanylate kinase</fullName>
        <ecNumber evidence="2 9">2.7.4.8</ecNumber>
    </recommendedName>
    <alternativeName>
        <fullName evidence="8 9">GMP kinase</fullName>
    </alternativeName>
</protein>
<dbReference type="InterPro" id="IPR027417">
    <property type="entry name" value="P-loop_NTPase"/>
</dbReference>
<dbReference type="GO" id="GO:0004385">
    <property type="term" value="F:GMP kinase activity"/>
    <property type="evidence" value="ECO:0007669"/>
    <property type="project" value="UniProtKB-UniRule"/>
</dbReference>
<evidence type="ECO:0000256" key="4">
    <source>
        <dbReference type="ARBA" id="ARBA00022679"/>
    </source>
</evidence>
<dbReference type="NCBIfam" id="TIGR03263">
    <property type="entry name" value="guanyl_kin"/>
    <property type="match status" value="1"/>
</dbReference>